<dbReference type="OrthoDB" id="4326014at2"/>
<evidence type="ECO:0000313" key="2">
    <source>
        <dbReference type="EMBL" id="TLQ44703.1"/>
    </source>
</evidence>
<feature type="transmembrane region" description="Helical" evidence="1">
    <location>
        <begin position="89"/>
        <end position="107"/>
    </location>
</feature>
<name>A0A5R9E9L8_9ACTN</name>
<protein>
    <submittedName>
        <fullName evidence="2">Uncharacterized protein</fullName>
    </submittedName>
</protein>
<feature type="transmembrane region" description="Helical" evidence="1">
    <location>
        <begin position="36"/>
        <end position="68"/>
    </location>
</feature>
<keyword evidence="1" id="KW-0472">Membrane</keyword>
<feature type="transmembrane region" description="Helical" evidence="1">
    <location>
        <begin position="113"/>
        <end position="133"/>
    </location>
</feature>
<accession>A0A5R9E9L8</accession>
<reference evidence="2 3" key="1">
    <citation type="submission" date="2019-05" db="EMBL/GenBank/DDBJ databases">
        <title>Streptomyces marianii sp. nov., a novel marine actinomycete from southern coast of India.</title>
        <authorList>
            <person name="Iniyan A.M."/>
            <person name="Wink J."/>
            <person name="Ramprasad E."/>
            <person name="Ramana C.V."/>
            <person name="Bunk B."/>
            <person name="Sproer C."/>
            <person name="Joseph F.-J.R.S."/>
            <person name="Vincent S.G.P."/>
        </authorList>
    </citation>
    <scope>NUCLEOTIDE SEQUENCE [LARGE SCALE GENOMIC DNA]</scope>
    <source>
        <strain evidence="2 3">ICN19</strain>
    </source>
</reference>
<keyword evidence="3" id="KW-1185">Reference proteome</keyword>
<evidence type="ECO:0000313" key="3">
    <source>
        <dbReference type="Proteomes" id="UP000305921"/>
    </source>
</evidence>
<keyword evidence="1" id="KW-0812">Transmembrane</keyword>
<sequence length="137" mass="14634">MERGSDSAEQLRAIEGAPVLSRAAGGTERALGVLSIVALFVVLAAGAVVGIPAALGCVVLLAALALVLRWRWFHLRAPGRRPHTKTEEWLSFFTPVALAIPGLRLLWNNPADLAGGLMSAAVPTAVLACYLMLRWRR</sequence>
<comment type="caution">
    <text evidence="2">The sequence shown here is derived from an EMBL/GenBank/DDBJ whole genome shotgun (WGS) entry which is preliminary data.</text>
</comment>
<gene>
    <name evidence="2" type="ORF">FEF34_17815</name>
</gene>
<evidence type="ECO:0000256" key="1">
    <source>
        <dbReference type="SAM" id="Phobius"/>
    </source>
</evidence>
<keyword evidence="1" id="KW-1133">Transmembrane helix</keyword>
<dbReference type="AlphaFoldDB" id="A0A5R9E9L8"/>
<dbReference type="EMBL" id="VAWE01000001">
    <property type="protein sequence ID" value="TLQ44703.1"/>
    <property type="molecule type" value="Genomic_DNA"/>
</dbReference>
<dbReference type="Proteomes" id="UP000305921">
    <property type="component" value="Unassembled WGS sequence"/>
</dbReference>
<proteinExistence type="predicted"/>
<organism evidence="2 3">
    <name type="scientific">Streptomyces marianii</name>
    <dbReference type="NCBI Taxonomy" id="1817406"/>
    <lineage>
        <taxon>Bacteria</taxon>
        <taxon>Bacillati</taxon>
        <taxon>Actinomycetota</taxon>
        <taxon>Actinomycetes</taxon>
        <taxon>Kitasatosporales</taxon>
        <taxon>Streptomycetaceae</taxon>
        <taxon>Streptomyces</taxon>
    </lineage>
</organism>